<evidence type="ECO:0000313" key="7">
    <source>
        <dbReference type="EMBL" id="MFC6063792.1"/>
    </source>
</evidence>
<keyword evidence="3" id="KW-1003">Cell membrane</keyword>
<comment type="similarity">
    <text evidence="2">Belongs to the DoxX family.</text>
</comment>
<organism evidence="7 8">
    <name type="scientific">Streptomyces ochraceiscleroticus</name>
    <dbReference type="NCBI Taxonomy" id="47761"/>
    <lineage>
        <taxon>Bacteria</taxon>
        <taxon>Bacillati</taxon>
        <taxon>Actinomycetota</taxon>
        <taxon>Actinomycetes</taxon>
        <taxon>Kitasatosporales</taxon>
        <taxon>Streptomycetaceae</taxon>
        <taxon>Streptomyces</taxon>
    </lineage>
</organism>
<dbReference type="PANTHER" id="PTHR33452">
    <property type="entry name" value="OXIDOREDUCTASE CATD-RELATED"/>
    <property type="match status" value="1"/>
</dbReference>
<evidence type="ECO:0000256" key="1">
    <source>
        <dbReference type="ARBA" id="ARBA00004651"/>
    </source>
</evidence>
<comment type="caution">
    <text evidence="7">The sequence shown here is derived from an EMBL/GenBank/DDBJ whole genome shotgun (WGS) entry which is preliminary data.</text>
</comment>
<dbReference type="PANTHER" id="PTHR33452:SF1">
    <property type="entry name" value="INNER MEMBRANE PROTEIN YPHA-RELATED"/>
    <property type="match status" value="1"/>
</dbReference>
<evidence type="ECO:0000256" key="3">
    <source>
        <dbReference type="ARBA" id="ARBA00022475"/>
    </source>
</evidence>
<evidence type="ECO:0000256" key="2">
    <source>
        <dbReference type="ARBA" id="ARBA00006679"/>
    </source>
</evidence>
<dbReference type="Pfam" id="PF07681">
    <property type="entry name" value="DoxX"/>
    <property type="match status" value="1"/>
</dbReference>
<accession>A0ABW1MLE7</accession>
<keyword evidence="5" id="KW-1133">Transmembrane helix</keyword>
<protein>
    <submittedName>
        <fullName evidence="7">DoxX family protein</fullName>
    </submittedName>
</protein>
<reference evidence="8" key="1">
    <citation type="journal article" date="2019" name="Int. J. Syst. Evol. Microbiol.">
        <title>The Global Catalogue of Microorganisms (GCM) 10K type strain sequencing project: providing services to taxonomists for standard genome sequencing and annotation.</title>
        <authorList>
            <consortium name="The Broad Institute Genomics Platform"/>
            <consortium name="The Broad Institute Genome Sequencing Center for Infectious Disease"/>
            <person name="Wu L."/>
            <person name="Ma J."/>
        </authorList>
    </citation>
    <scope>NUCLEOTIDE SEQUENCE [LARGE SCALE GENOMIC DNA]</scope>
    <source>
        <strain evidence="8">CGMCC 1.15180</strain>
    </source>
</reference>
<sequence length="171" mass="18541">MLVLRLLARPMLASTYVIQGLQTLRDPEPLVPAAEPIAQPIAQRIPGLPEQTEQLVRISGGVQLVAGSLLAIGRFPRASALAIAATLVPTTLAGHRFWEAEDEATRTQERIQFLKNLSMLGGLLIASADTQGKPSLAWQGRHAAHQARREAALRARTARRTHKISSRLPIG</sequence>
<evidence type="ECO:0000313" key="8">
    <source>
        <dbReference type="Proteomes" id="UP001596139"/>
    </source>
</evidence>
<dbReference type="InterPro" id="IPR051907">
    <property type="entry name" value="DoxX-like_oxidoreductase"/>
</dbReference>
<proteinExistence type="inferred from homology"/>
<keyword evidence="4" id="KW-0812">Transmembrane</keyword>
<name>A0ABW1MLE7_9ACTN</name>
<dbReference type="RefSeq" id="WP_031052972.1">
    <property type="nucleotide sequence ID" value="NZ_JBHSPX010000004.1"/>
</dbReference>
<keyword evidence="6" id="KW-0472">Membrane</keyword>
<evidence type="ECO:0000256" key="4">
    <source>
        <dbReference type="ARBA" id="ARBA00022692"/>
    </source>
</evidence>
<evidence type="ECO:0000256" key="6">
    <source>
        <dbReference type="ARBA" id="ARBA00023136"/>
    </source>
</evidence>
<dbReference type="InterPro" id="IPR032808">
    <property type="entry name" value="DoxX"/>
</dbReference>
<dbReference type="Proteomes" id="UP001596139">
    <property type="component" value="Unassembled WGS sequence"/>
</dbReference>
<evidence type="ECO:0000256" key="5">
    <source>
        <dbReference type="ARBA" id="ARBA00022989"/>
    </source>
</evidence>
<gene>
    <name evidence="7" type="ORF">ACFP4F_14650</name>
</gene>
<dbReference type="EMBL" id="JBHSPX010000004">
    <property type="protein sequence ID" value="MFC6063792.1"/>
    <property type="molecule type" value="Genomic_DNA"/>
</dbReference>
<comment type="subcellular location">
    <subcellularLocation>
        <location evidence="1">Cell membrane</location>
        <topology evidence="1">Multi-pass membrane protein</topology>
    </subcellularLocation>
</comment>
<keyword evidence="8" id="KW-1185">Reference proteome</keyword>